<reference evidence="3" key="1">
    <citation type="journal article" date="2014" name="Int. J. Syst. Evol. Microbiol.">
        <title>Complete genome sequence of Corynebacterium casei LMG S-19264T (=DSM 44701T), isolated from a smear-ripened cheese.</title>
        <authorList>
            <consortium name="US DOE Joint Genome Institute (JGI-PGF)"/>
            <person name="Walter F."/>
            <person name="Albersmeier A."/>
            <person name="Kalinowski J."/>
            <person name="Ruckert C."/>
        </authorList>
    </citation>
    <scope>NUCLEOTIDE SEQUENCE</scope>
    <source>
        <strain evidence="3">CGMCC 1.15290</strain>
    </source>
</reference>
<keyword evidence="1" id="KW-0472">Membrane</keyword>
<evidence type="ECO:0000256" key="1">
    <source>
        <dbReference type="SAM" id="Phobius"/>
    </source>
</evidence>
<feature type="transmembrane region" description="Helical" evidence="1">
    <location>
        <begin position="32"/>
        <end position="51"/>
    </location>
</feature>
<accession>A0A917IV58</accession>
<proteinExistence type="predicted"/>
<feature type="transmembrane region" description="Helical" evidence="1">
    <location>
        <begin position="63"/>
        <end position="82"/>
    </location>
</feature>
<dbReference type="RefSeq" id="WP_188951484.1">
    <property type="nucleotide sequence ID" value="NZ_BMIB01000002.1"/>
</dbReference>
<feature type="domain" description="EamA" evidence="2">
    <location>
        <begin position="4"/>
        <end position="133"/>
    </location>
</feature>
<comment type="caution">
    <text evidence="3">The sequence shown here is derived from an EMBL/GenBank/DDBJ whole genome shotgun (WGS) entry which is preliminary data.</text>
</comment>
<feature type="transmembrane region" description="Helical" evidence="1">
    <location>
        <begin position="88"/>
        <end position="109"/>
    </location>
</feature>
<feature type="transmembrane region" description="Helical" evidence="1">
    <location>
        <begin position="207"/>
        <end position="225"/>
    </location>
</feature>
<dbReference type="Proteomes" id="UP000627292">
    <property type="component" value="Unassembled WGS sequence"/>
</dbReference>
<dbReference type="EMBL" id="BMIB01000002">
    <property type="protein sequence ID" value="GGH64119.1"/>
    <property type="molecule type" value="Genomic_DNA"/>
</dbReference>
<feature type="transmembrane region" description="Helical" evidence="1">
    <location>
        <begin position="171"/>
        <end position="195"/>
    </location>
</feature>
<evidence type="ECO:0000259" key="2">
    <source>
        <dbReference type="Pfam" id="PF00892"/>
    </source>
</evidence>
<keyword evidence="4" id="KW-1185">Reference proteome</keyword>
<reference evidence="3" key="2">
    <citation type="submission" date="2020-09" db="EMBL/GenBank/DDBJ databases">
        <authorList>
            <person name="Sun Q."/>
            <person name="Zhou Y."/>
        </authorList>
    </citation>
    <scope>NUCLEOTIDE SEQUENCE</scope>
    <source>
        <strain evidence="3">CGMCC 1.15290</strain>
    </source>
</reference>
<dbReference type="PANTHER" id="PTHR22911:SF79">
    <property type="entry name" value="MOBA-LIKE NTP TRANSFERASE DOMAIN-CONTAINING PROTEIN"/>
    <property type="match status" value="1"/>
</dbReference>
<feature type="transmembrane region" description="Helical" evidence="1">
    <location>
        <begin position="116"/>
        <end position="135"/>
    </location>
</feature>
<feature type="transmembrane region" description="Helical" evidence="1">
    <location>
        <begin position="232"/>
        <end position="254"/>
    </location>
</feature>
<keyword evidence="1" id="KW-0812">Transmembrane</keyword>
<organism evidence="3 4">
    <name type="scientific">Filimonas zeae</name>
    <dbReference type="NCBI Taxonomy" id="1737353"/>
    <lineage>
        <taxon>Bacteria</taxon>
        <taxon>Pseudomonadati</taxon>
        <taxon>Bacteroidota</taxon>
        <taxon>Chitinophagia</taxon>
        <taxon>Chitinophagales</taxon>
        <taxon>Chitinophagaceae</taxon>
        <taxon>Filimonas</taxon>
    </lineage>
</organism>
<dbReference type="Pfam" id="PF00892">
    <property type="entry name" value="EamA"/>
    <property type="match status" value="2"/>
</dbReference>
<evidence type="ECO:0000313" key="3">
    <source>
        <dbReference type="EMBL" id="GGH64119.1"/>
    </source>
</evidence>
<feature type="transmembrane region" description="Helical" evidence="1">
    <location>
        <begin position="266"/>
        <end position="285"/>
    </location>
</feature>
<dbReference type="GO" id="GO:0016020">
    <property type="term" value="C:membrane"/>
    <property type="evidence" value="ECO:0007669"/>
    <property type="project" value="InterPro"/>
</dbReference>
<name>A0A917IV58_9BACT</name>
<dbReference type="SUPFAM" id="SSF103481">
    <property type="entry name" value="Multidrug resistance efflux transporter EmrE"/>
    <property type="match status" value="2"/>
</dbReference>
<protein>
    <submittedName>
        <fullName evidence="3">Permease</fullName>
    </submittedName>
</protein>
<evidence type="ECO:0000313" key="4">
    <source>
        <dbReference type="Proteomes" id="UP000627292"/>
    </source>
</evidence>
<dbReference type="PANTHER" id="PTHR22911">
    <property type="entry name" value="ACYL-MALONYL CONDENSING ENZYME-RELATED"/>
    <property type="match status" value="1"/>
</dbReference>
<dbReference type="InterPro" id="IPR000620">
    <property type="entry name" value="EamA_dom"/>
</dbReference>
<dbReference type="AlphaFoldDB" id="A0A917IV58"/>
<keyword evidence="1" id="KW-1133">Transmembrane helix</keyword>
<feature type="domain" description="EamA" evidence="2">
    <location>
        <begin position="141"/>
        <end position="279"/>
    </location>
</feature>
<feature type="transmembrane region" description="Helical" evidence="1">
    <location>
        <begin position="141"/>
        <end position="159"/>
    </location>
</feature>
<gene>
    <name evidence="3" type="ORF">GCM10011379_15790</name>
</gene>
<dbReference type="InterPro" id="IPR037185">
    <property type="entry name" value="EmrE-like"/>
</dbReference>
<sequence length="291" mass="32407">MKRSYIFLHIAVLLAGLTGVFGKLITLNEIVLVWYRVLLSFLILWAGLRLFKKFEQYDKAAKRKLMLSGLLPGLHWVFFYASIKYSNISVGVVCYCLTAFFTAILSPVLGRKKLSVQELVLSCLTVAGVGLIFHFDTSFRLGIALGVVSSILAAGYFLANEKLVKDYNVYMISYYQMAGATLAVGLLLPLCSLLYTRTVFTPSVPDLAYLLVLALFCTIGLYTLVGEALKKLSAFTVNLSFNLEPVYSIILAMLLFHENKLLNGSFYAGLLLIVLSVVLQMLLSARKRVHR</sequence>